<dbReference type="InterPro" id="IPR003439">
    <property type="entry name" value="ABC_transporter-like_ATP-bd"/>
</dbReference>
<feature type="transmembrane region" description="Helical" evidence="10">
    <location>
        <begin position="260"/>
        <end position="283"/>
    </location>
</feature>
<dbReference type="InterPro" id="IPR039421">
    <property type="entry name" value="Type_1_exporter"/>
</dbReference>
<evidence type="ECO:0000256" key="10">
    <source>
        <dbReference type="SAM" id="Phobius"/>
    </source>
</evidence>
<feature type="transmembrane region" description="Helical" evidence="10">
    <location>
        <begin position="38"/>
        <end position="58"/>
    </location>
</feature>
<accession>A0A6J6XS55</accession>
<keyword evidence="9 10" id="KW-0472">Membrane</keyword>
<evidence type="ECO:0000256" key="4">
    <source>
        <dbReference type="ARBA" id="ARBA00022519"/>
    </source>
</evidence>
<dbReference type="SUPFAM" id="SSF52540">
    <property type="entry name" value="P-loop containing nucleoside triphosphate hydrolases"/>
    <property type="match status" value="1"/>
</dbReference>
<dbReference type="InterPro" id="IPR017871">
    <property type="entry name" value="ABC_transporter-like_CS"/>
</dbReference>
<evidence type="ECO:0000256" key="9">
    <source>
        <dbReference type="ARBA" id="ARBA00023136"/>
    </source>
</evidence>
<feature type="domain" description="ABC transmembrane type-1" evidence="12">
    <location>
        <begin position="39"/>
        <end position="320"/>
    </location>
</feature>
<dbReference type="SMART" id="SM00382">
    <property type="entry name" value="AAA"/>
    <property type="match status" value="1"/>
</dbReference>
<keyword evidence="5 10" id="KW-0812">Transmembrane</keyword>
<dbReference type="PROSITE" id="PS50893">
    <property type="entry name" value="ABC_TRANSPORTER_2"/>
    <property type="match status" value="1"/>
</dbReference>
<dbReference type="InterPro" id="IPR036640">
    <property type="entry name" value="ABC1_TM_sf"/>
</dbReference>
<dbReference type="InterPro" id="IPR003593">
    <property type="entry name" value="AAA+_ATPase"/>
</dbReference>
<evidence type="ECO:0000259" key="12">
    <source>
        <dbReference type="PROSITE" id="PS50929"/>
    </source>
</evidence>
<dbReference type="PANTHER" id="PTHR43394">
    <property type="entry name" value="ATP-DEPENDENT PERMEASE MDL1, MITOCHONDRIAL"/>
    <property type="match status" value="1"/>
</dbReference>
<gene>
    <name evidence="13" type="ORF">UFOPK2975_01008</name>
</gene>
<sequence length="596" mass="64662">MWGTAGGVTDEDRLSRAQARTIIGRVFKMAAPFRKTMYVGFACVIVTTCCALAAPVIVRHGIDAGIRAKNTQALNQSVVMYLAVVTLSYIFGRMLFLYVNRTGEMFLRVLRLAVFRQMQRQSMAFFDRNKAGVLVARMTADIESMAELVQFGLLQFLSAGLMLVFSIVVLLLLSWQLTLVAMCVMPIIVLASIKFQHDSNKAYLTVRERVGANLSALQEGITTVRVIQAYAQEQETKDKFFKSNRALFDSHERSVRISTWYFALVEFSGVFASALMIGIGGWLVHRGDVTLGTVVAFTLLISSLFDPVQQLSQLYNTVQSAGAALSKLFAILDAKPEVDEHPAAIALPESGVLKVDNVSFTYATGEHPALNTVSISVAPGEKLALVGPTGAGKSTLAKLMARMYDPVSGTVSYGGVDLTMGSMDSLRQRIVVVPQEGFLFNGTIRDNLRIAKTSATDAEIDAAVDAISATEHFAQFPDGLDTEVRERGSRLSAGERQLVALARAALVDPAVLVLDEATSNLDPGTEAEVERALERLMSGRTVIVVAHRLSTVQRADHIAVIDAAQVAEYGTHAELIAKNGRYAALASAWQTSQIVN</sequence>
<proteinExistence type="predicted"/>
<protein>
    <submittedName>
        <fullName evidence="13">Unannotated protein</fullName>
    </submittedName>
</protein>
<dbReference type="PROSITE" id="PS50929">
    <property type="entry name" value="ABC_TM1F"/>
    <property type="match status" value="1"/>
</dbReference>
<evidence type="ECO:0000256" key="1">
    <source>
        <dbReference type="ARBA" id="ARBA00004141"/>
    </source>
</evidence>
<dbReference type="InterPro" id="IPR027417">
    <property type="entry name" value="P-loop_NTPase"/>
</dbReference>
<dbReference type="Pfam" id="PF00005">
    <property type="entry name" value="ABC_tran"/>
    <property type="match status" value="1"/>
</dbReference>
<dbReference type="AlphaFoldDB" id="A0A6J6XS55"/>
<evidence type="ECO:0000259" key="11">
    <source>
        <dbReference type="PROSITE" id="PS50893"/>
    </source>
</evidence>
<dbReference type="PANTHER" id="PTHR43394:SF1">
    <property type="entry name" value="ATP-BINDING CASSETTE SUB-FAMILY B MEMBER 10, MITOCHONDRIAL"/>
    <property type="match status" value="1"/>
</dbReference>
<dbReference type="PROSITE" id="PS00211">
    <property type="entry name" value="ABC_TRANSPORTER_1"/>
    <property type="match status" value="1"/>
</dbReference>
<keyword evidence="3" id="KW-1003">Cell membrane</keyword>
<keyword evidence="7" id="KW-0067">ATP-binding</keyword>
<dbReference type="InterPro" id="IPR011527">
    <property type="entry name" value="ABC1_TM_dom"/>
</dbReference>
<dbReference type="CDD" id="cd18546">
    <property type="entry name" value="ABC_6TM_Rv0194_D2_like"/>
    <property type="match status" value="1"/>
</dbReference>
<organism evidence="13">
    <name type="scientific">freshwater metagenome</name>
    <dbReference type="NCBI Taxonomy" id="449393"/>
    <lineage>
        <taxon>unclassified sequences</taxon>
        <taxon>metagenomes</taxon>
        <taxon>ecological metagenomes</taxon>
    </lineage>
</organism>
<keyword evidence="2" id="KW-0813">Transport</keyword>
<dbReference type="GO" id="GO:0016020">
    <property type="term" value="C:membrane"/>
    <property type="evidence" value="ECO:0007669"/>
    <property type="project" value="UniProtKB-SubCell"/>
</dbReference>
<evidence type="ECO:0000256" key="7">
    <source>
        <dbReference type="ARBA" id="ARBA00022840"/>
    </source>
</evidence>
<keyword evidence="6" id="KW-0547">Nucleotide-binding</keyword>
<evidence type="ECO:0000256" key="8">
    <source>
        <dbReference type="ARBA" id="ARBA00022989"/>
    </source>
</evidence>
<dbReference type="GO" id="GO:0016887">
    <property type="term" value="F:ATP hydrolysis activity"/>
    <property type="evidence" value="ECO:0007669"/>
    <property type="project" value="InterPro"/>
</dbReference>
<name>A0A6J6XS55_9ZZZZ</name>
<dbReference type="Pfam" id="PF00664">
    <property type="entry name" value="ABC_membrane"/>
    <property type="match status" value="1"/>
</dbReference>
<dbReference type="FunFam" id="3.40.50.300:FF:001001">
    <property type="entry name" value="Multidrug ABC transporter ATP-binding protein"/>
    <property type="match status" value="1"/>
</dbReference>
<evidence type="ECO:0000256" key="2">
    <source>
        <dbReference type="ARBA" id="ARBA00022448"/>
    </source>
</evidence>
<evidence type="ECO:0000313" key="13">
    <source>
        <dbReference type="EMBL" id="CAB4796657.1"/>
    </source>
</evidence>
<comment type="subcellular location">
    <subcellularLocation>
        <location evidence="1">Membrane</location>
        <topology evidence="1">Multi-pass membrane protein</topology>
    </subcellularLocation>
</comment>
<feature type="domain" description="ABC transporter" evidence="11">
    <location>
        <begin position="353"/>
        <end position="588"/>
    </location>
</feature>
<feature type="transmembrane region" description="Helical" evidence="10">
    <location>
        <begin position="78"/>
        <end position="99"/>
    </location>
</feature>
<evidence type="ECO:0000256" key="6">
    <source>
        <dbReference type="ARBA" id="ARBA00022741"/>
    </source>
</evidence>
<keyword evidence="8 10" id="KW-1133">Transmembrane helix</keyword>
<dbReference type="GO" id="GO:0015421">
    <property type="term" value="F:ABC-type oligopeptide transporter activity"/>
    <property type="evidence" value="ECO:0007669"/>
    <property type="project" value="TreeGrafter"/>
</dbReference>
<evidence type="ECO:0000256" key="3">
    <source>
        <dbReference type="ARBA" id="ARBA00022475"/>
    </source>
</evidence>
<dbReference type="Gene3D" id="3.40.50.300">
    <property type="entry name" value="P-loop containing nucleotide triphosphate hydrolases"/>
    <property type="match status" value="1"/>
</dbReference>
<evidence type="ECO:0000256" key="5">
    <source>
        <dbReference type="ARBA" id="ARBA00022692"/>
    </source>
</evidence>
<dbReference type="Gene3D" id="1.20.1560.10">
    <property type="entry name" value="ABC transporter type 1, transmembrane domain"/>
    <property type="match status" value="1"/>
</dbReference>
<feature type="transmembrane region" description="Helical" evidence="10">
    <location>
        <begin position="148"/>
        <end position="169"/>
    </location>
</feature>
<dbReference type="GO" id="GO:0005524">
    <property type="term" value="F:ATP binding"/>
    <property type="evidence" value="ECO:0007669"/>
    <property type="project" value="UniProtKB-KW"/>
</dbReference>
<reference evidence="13" key="1">
    <citation type="submission" date="2020-05" db="EMBL/GenBank/DDBJ databases">
        <authorList>
            <person name="Chiriac C."/>
            <person name="Salcher M."/>
            <person name="Ghai R."/>
            <person name="Kavagutti S V."/>
        </authorList>
    </citation>
    <scope>NUCLEOTIDE SEQUENCE</scope>
</reference>
<keyword evidence="4" id="KW-0997">Cell inner membrane</keyword>
<dbReference type="SUPFAM" id="SSF90123">
    <property type="entry name" value="ABC transporter transmembrane region"/>
    <property type="match status" value="1"/>
</dbReference>
<dbReference type="EMBL" id="CAFAAG010000081">
    <property type="protein sequence ID" value="CAB4796657.1"/>
    <property type="molecule type" value="Genomic_DNA"/>
</dbReference>